<dbReference type="AlphaFoldDB" id="D5ACB3"/>
<dbReference type="InterPro" id="IPR036504">
    <property type="entry name" value="CGI121/TPRKB_sf"/>
</dbReference>
<evidence type="ECO:0000313" key="7">
    <source>
        <dbReference type="EMBL" id="ADE77182.1"/>
    </source>
</evidence>
<keyword evidence="6" id="KW-1133">Transmembrane helix</keyword>
<dbReference type="GO" id="GO:0005829">
    <property type="term" value="C:cytosol"/>
    <property type="evidence" value="ECO:0007669"/>
    <property type="project" value="TreeGrafter"/>
</dbReference>
<keyword evidence="6" id="KW-0812">Transmembrane</keyword>
<comment type="similarity">
    <text evidence="2 5">Belongs to the CGI121/TPRKB family.</text>
</comment>
<dbReference type="GO" id="GO:0005634">
    <property type="term" value="C:nucleus"/>
    <property type="evidence" value="ECO:0007669"/>
    <property type="project" value="UniProtKB-SubCell"/>
</dbReference>
<evidence type="ECO:0000256" key="4">
    <source>
        <dbReference type="ARBA" id="ARBA00023242"/>
    </source>
</evidence>
<dbReference type="GO" id="GO:0002949">
    <property type="term" value="P:tRNA threonylcarbamoyladenosine modification"/>
    <property type="evidence" value="ECO:0007669"/>
    <property type="project" value="TreeGrafter"/>
</dbReference>
<proteinExistence type="evidence at transcript level"/>
<comment type="subcellular location">
    <subcellularLocation>
        <location evidence="1">Nucleus</location>
    </subcellularLocation>
</comment>
<sequence length="174" mass="19364">MTEYKLYDKTGTTLHLLLFSDVTNSKELLNYMQAGTLDPELAFFNALLIPHVFPVLAAAHKALLTKCRGRLTTKTLHSELVYNYSGSKHITESLKRCGINDSTTYVLVARFCATPDELEATRRLIHGTEISLSELPIRADKAQIQKHYKVSSLELGISSLADAIVCRIAVRDAL</sequence>
<protein>
    <submittedName>
        <fullName evidence="7">Uncharacterized protein</fullName>
    </submittedName>
</protein>
<accession>D5ACB3</accession>
<name>D5ACB3_PICSI</name>
<feature type="transmembrane region" description="Helical" evidence="6">
    <location>
        <begin position="41"/>
        <end position="64"/>
    </location>
</feature>
<evidence type="ECO:0000256" key="5">
    <source>
        <dbReference type="RuleBase" id="RU004398"/>
    </source>
</evidence>
<dbReference type="PANTHER" id="PTHR15840:SF10">
    <property type="entry name" value="EKC_KEOPS COMPLEX SUBUNIT TPRKB"/>
    <property type="match status" value="1"/>
</dbReference>
<dbReference type="Pfam" id="PF08617">
    <property type="entry name" value="CGI-121"/>
    <property type="match status" value="1"/>
</dbReference>
<evidence type="ECO:0000256" key="3">
    <source>
        <dbReference type="ARBA" id="ARBA00022694"/>
    </source>
</evidence>
<evidence type="ECO:0000256" key="1">
    <source>
        <dbReference type="ARBA" id="ARBA00004123"/>
    </source>
</evidence>
<dbReference type="SUPFAM" id="SSF143870">
    <property type="entry name" value="PF0523-like"/>
    <property type="match status" value="1"/>
</dbReference>
<dbReference type="GO" id="GO:0000408">
    <property type="term" value="C:EKC/KEOPS complex"/>
    <property type="evidence" value="ECO:0007669"/>
    <property type="project" value="TreeGrafter"/>
</dbReference>
<evidence type="ECO:0000256" key="6">
    <source>
        <dbReference type="SAM" id="Phobius"/>
    </source>
</evidence>
<dbReference type="EMBL" id="BT123887">
    <property type="protein sequence ID" value="ADE77182.1"/>
    <property type="molecule type" value="mRNA"/>
</dbReference>
<organism evidence="7">
    <name type="scientific">Picea sitchensis</name>
    <name type="common">Sitka spruce</name>
    <name type="synonym">Pinus sitchensis</name>
    <dbReference type="NCBI Taxonomy" id="3332"/>
    <lineage>
        <taxon>Eukaryota</taxon>
        <taxon>Viridiplantae</taxon>
        <taxon>Streptophyta</taxon>
        <taxon>Embryophyta</taxon>
        <taxon>Tracheophyta</taxon>
        <taxon>Spermatophyta</taxon>
        <taxon>Pinopsida</taxon>
        <taxon>Pinidae</taxon>
        <taxon>Conifers I</taxon>
        <taxon>Pinales</taxon>
        <taxon>Pinaceae</taxon>
        <taxon>Picea</taxon>
    </lineage>
</organism>
<keyword evidence="4 5" id="KW-0539">Nucleus</keyword>
<evidence type="ECO:0000256" key="2">
    <source>
        <dbReference type="ARBA" id="ARBA00005546"/>
    </source>
</evidence>
<dbReference type="PANTHER" id="PTHR15840">
    <property type="entry name" value="CGI-121 FAMILY MEMBER"/>
    <property type="match status" value="1"/>
</dbReference>
<dbReference type="InterPro" id="IPR013926">
    <property type="entry name" value="CGI121/TPRKB"/>
</dbReference>
<keyword evidence="3" id="KW-0819">tRNA processing</keyword>
<dbReference type="Gene3D" id="3.30.2380.10">
    <property type="entry name" value="CGI121/TPRKB"/>
    <property type="match status" value="1"/>
</dbReference>
<reference evidence="7" key="1">
    <citation type="submission" date="2010-04" db="EMBL/GenBank/DDBJ databases">
        <authorList>
            <person name="Reid K.E."/>
            <person name="Liao N."/>
            <person name="Chan S."/>
            <person name="Docking R."/>
            <person name="Taylor G."/>
            <person name="Moore R."/>
            <person name="Mayo M."/>
            <person name="Munro S."/>
            <person name="King J."/>
            <person name="Yanchuk A."/>
            <person name="Holt R."/>
            <person name="Jones S."/>
            <person name="Marra M."/>
            <person name="Ritland C.E."/>
            <person name="Ritland K."/>
            <person name="Bohlmann J."/>
        </authorList>
    </citation>
    <scope>NUCLEOTIDE SEQUENCE</scope>
    <source>
        <tissue evidence="7">Bud</tissue>
    </source>
</reference>
<dbReference type="OMA" id="IVCRMST"/>
<keyword evidence="6" id="KW-0472">Membrane</keyword>